<gene>
    <name evidence="2" type="ORF">AAME72_16720</name>
</gene>
<evidence type="ECO:0000313" key="2">
    <source>
        <dbReference type="EMBL" id="XBM47695.1"/>
    </source>
</evidence>
<dbReference type="InterPro" id="IPR021005">
    <property type="entry name" value="Znf_CGNR"/>
</dbReference>
<dbReference type="AlphaFoldDB" id="A0AAU7G8H4"/>
<dbReference type="InterPro" id="IPR010852">
    <property type="entry name" value="ABATE"/>
</dbReference>
<dbReference type="RefSeq" id="WP_348787661.1">
    <property type="nucleotide sequence ID" value="NZ_CP157390.1"/>
</dbReference>
<feature type="domain" description="Zinc finger CGNR" evidence="1">
    <location>
        <begin position="99"/>
        <end position="141"/>
    </location>
</feature>
<dbReference type="PANTHER" id="PTHR35525">
    <property type="entry name" value="BLL6575 PROTEIN"/>
    <property type="match status" value="1"/>
</dbReference>
<proteinExistence type="predicted"/>
<dbReference type="PANTHER" id="PTHR35525:SF3">
    <property type="entry name" value="BLL6575 PROTEIN"/>
    <property type="match status" value="1"/>
</dbReference>
<protein>
    <submittedName>
        <fullName evidence="2">CGNR zinc finger domain-containing protein</fullName>
    </submittedName>
</protein>
<sequence>MTPSEQALLDVLNSAPVVDGRIVETLADPETARLRDELHAVIRGETEAAVLAHHLDGVRKRPTLTSTGIEWMLDAPEGERGRAELVLEWARIQEELPGRLRPCANPECNKFLIDHSKPNSARWCSMSQCGNRMKARRHYARAGQGATSRTR</sequence>
<dbReference type="EMBL" id="CP157390">
    <property type="protein sequence ID" value="XBM47695.1"/>
    <property type="molecule type" value="Genomic_DNA"/>
</dbReference>
<dbReference type="Gene3D" id="1.10.3300.10">
    <property type="entry name" value="Jann2411-like domain"/>
    <property type="match status" value="1"/>
</dbReference>
<dbReference type="InterPro" id="IPR023286">
    <property type="entry name" value="ABATE_dom_sf"/>
</dbReference>
<name>A0AAU7G8H4_9MICO</name>
<evidence type="ECO:0000259" key="1">
    <source>
        <dbReference type="Pfam" id="PF11706"/>
    </source>
</evidence>
<reference evidence="2" key="1">
    <citation type="submission" date="2024-05" db="EMBL/GenBank/DDBJ databases">
        <title>The Natural Products Discovery Center: Release of the First 8490 Sequenced Strains for Exploring Actinobacteria Biosynthetic Diversity.</title>
        <authorList>
            <person name="Kalkreuter E."/>
            <person name="Kautsar S.A."/>
            <person name="Yang D."/>
            <person name="Bader C.D."/>
            <person name="Teijaro C.N."/>
            <person name="Fluegel L."/>
            <person name="Davis C.M."/>
            <person name="Simpson J.R."/>
            <person name="Lauterbach L."/>
            <person name="Steele A.D."/>
            <person name="Gui C."/>
            <person name="Meng S."/>
            <person name="Li G."/>
            <person name="Viehrig K."/>
            <person name="Ye F."/>
            <person name="Su P."/>
            <person name="Kiefer A.F."/>
            <person name="Nichols A."/>
            <person name="Cepeda A.J."/>
            <person name="Yan W."/>
            <person name="Fan B."/>
            <person name="Jiang Y."/>
            <person name="Adhikari A."/>
            <person name="Zheng C.-J."/>
            <person name="Schuster L."/>
            <person name="Cowan T.M."/>
            <person name="Smanski M.J."/>
            <person name="Chevrette M.G."/>
            <person name="de Carvalho L.P.S."/>
            <person name="Shen B."/>
        </authorList>
    </citation>
    <scope>NUCLEOTIDE SEQUENCE</scope>
    <source>
        <strain evidence="2">NPDC080035</strain>
    </source>
</reference>
<dbReference type="SUPFAM" id="SSF160904">
    <property type="entry name" value="Jann2411-like"/>
    <property type="match status" value="1"/>
</dbReference>
<dbReference type="Pfam" id="PF11706">
    <property type="entry name" value="zf-CGNR"/>
    <property type="match status" value="1"/>
</dbReference>
<organism evidence="2">
    <name type="scientific">Leifsonia sp. NPDC080035</name>
    <dbReference type="NCBI Taxonomy" id="3143936"/>
    <lineage>
        <taxon>Bacteria</taxon>
        <taxon>Bacillati</taxon>
        <taxon>Actinomycetota</taxon>
        <taxon>Actinomycetes</taxon>
        <taxon>Micrococcales</taxon>
        <taxon>Microbacteriaceae</taxon>
        <taxon>Leifsonia</taxon>
    </lineage>
</organism>
<accession>A0AAU7G8H4</accession>